<dbReference type="RefSeq" id="WP_081461881.1">
    <property type="nucleotide sequence ID" value="NZ_BJNC01000034.1"/>
</dbReference>
<evidence type="ECO:0000256" key="3">
    <source>
        <dbReference type="ARBA" id="ARBA00022723"/>
    </source>
</evidence>
<dbReference type="Proteomes" id="UP000287388">
    <property type="component" value="Chromosome"/>
</dbReference>
<organism evidence="10 11">
    <name type="scientific">Brevundimonas diminuta</name>
    <name type="common">Pseudomonas diminuta</name>
    <dbReference type="NCBI Taxonomy" id="293"/>
    <lineage>
        <taxon>Bacteria</taxon>
        <taxon>Pseudomonadati</taxon>
        <taxon>Pseudomonadota</taxon>
        <taxon>Alphaproteobacteria</taxon>
        <taxon>Caulobacterales</taxon>
        <taxon>Caulobacteraceae</taxon>
        <taxon>Brevundimonas</taxon>
    </lineage>
</organism>
<dbReference type="PANTHER" id="PTHR33938:SF15">
    <property type="entry name" value="FERULOYL ESTERASE B-RELATED"/>
    <property type="match status" value="1"/>
</dbReference>
<comment type="similarity">
    <text evidence="1">Belongs to the tannase family.</text>
</comment>
<dbReference type="EMBL" id="CP066026">
    <property type="protein sequence ID" value="QQB87349.1"/>
    <property type="molecule type" value="Genomic_DNA"/>
</dbReference>
<dbReference type="EMBL" id="CP035093">
    <property type="protein sequence ID" value="QAT15265.1"/>
    <property type="molecule type" value="Genomic_DNA"/>
</dbReference>
<evidence type="ECO:0000256" key="1">
    <source>
        <dbReference type="ARBA" id="ARBA00006249"/>
    </source>
</evidence>
<reference evidence="10 11" key="1">
    <citation type="submission" date="2018-06" db="EMBL/GenBank/DDBJ databases">
        <authorList>
            <consortium name="Pathogen Informatics"/>
            <person name="Doyle S."/>
        </authorList>
    </citation>
    <scope>NUCLEOTIDE SEQUENCE [LARGE SCALE GENOMIC DNA]</scope>
    <source>
        <strain evidence="10 11">NCTC11165</strain>
    </source>
</reference>
<gene>
    <name evidence="8" type="ORF">EQG53_13420</name>
    <name evidence="9" type="ORF">I6H83_09045</name>
    <name evidence="10" type="ORF">NCTC11165_02490</name>
</gene>
<evidence type="ECO:0000313" key="10">
    <source>
        <dbReference type="EMBL" id="SPU46162.1"/>
    </source>
</evidence>
<evidence type="ECO:0000256" key="5">
    <source>
        <dbReference type="ARBA" id="ARBA00022801"/>
    </source>
</evidence>
<dbReference type="InterPro" id="IPR011118">
    <property type="entry name" value="Tannase/feruloyl_esterase"/>
</dbReference>
<evidence type="ECO:0000313" key="9">
    <source>
        <dbReference type="EMBL" id="QQB87349.1"/>
    </source>
</evidence>
<evidence type="ECO:0000313" key="11">
    <source>
        <dbReference type="Proteomes" id="UP000250358"/>
    </source>
</evidence>
<dbReference type="Gene3D" id="3.40.50.1820">
    <property type="entry name" value="alpha/beta hydrolase"/>
    <property type="match status" value="1"/>
</dbReference>
<dbReference type="GO" id="GO:0052689">
    <property type="term" value="F:carboxylic ester hydrolase activity"/>
    <property type="evidence" value="ECO:0007669"/>
    <property type="project" value="UniProtKB-KW"/>
</dbReference>
<reference evidence="9 13" key="3">
    <citation type="submission" date="2020-12" db="EMBL/GenBank/DDBJ databases">
        <title>FDA dAtabase for Regulatory Grade micrObial Sequences (FDA-ARGOS): Supporting development and validation of Infectious Disease Dx tests.</title>
        <authorList>
            <person name="Kerrigan L."/>
            <person name="Long C."/>
            <person name="Tallon L."/>
            <person name="Sadzewicz L."/>
            <person name="Zhao X."/>
            <person name="Boylan J."/>
            <person name="Ott S."/>
            <person name="Bowen H."/>
            <person name="Vavikolanu K."/>
            <person name="Mehta A."/>
            <person name="Aluvathingal J."/>
            <person name="Nadendla S."/>
            <person name="Yan Y."/>
            <person name="Sichtig H."/>
        </authorList>
    </citation>
    <scope>NUCLEOTIDE SEQUENCE [LARGE SCALE GENOMIC DNA]</scope>
    <source>
        <strain evidence="9 13">FDAARGOS_1026</strain>
    </source>
</reference>
<evidence type="ECO:0000256" key="2">
    <source>
        <dbReference type="ARBA" id="ARBA00022487"/>
    </source>
</evidence>
<dbReference type="GO" id="GO:0046872">
    <property type="term" value="F:metal ion binding"/>
    <property type="evidence" value="ECO:0007669"/>
    <property type="project" value="UniProtKB-KW"/>
</dbReference>
<evidence type="ECO:0000256" key="7">
    <source>
        <dbReference type="ARBA" id="ARBA00023157"/>
    </source>
</evidence>
<dbReference type="Proteomes" id="UP000250358">
    <property type="component" value="Unassembled WGS sequence"/>
</dbReference>
<evidence type="ECO:0000313" key="12">
    <source>
        <dbReference type="Proteomes" id="UP000287388"/>
    </source>
</evidence>
<dbReference type="GeneID" id="56576755"/>
<dbReference type="InterPro" id="IPR029058">
    <property type="entry name" value="AB_hydrolase_fold"/>
</dbReference>
<dbReference type="AlphaFoldDB" id="A0A246KNG1"/>
<dbReference type="Pfam" id="PF07519">
    <property type="entry name" value="Tannase"/>
    <property type="match status" value="1"/>
</dbReference>
<proteinExistence type="inferred from homology"/>
<sequence length="554" mass="59882">MPDDATSPAPRLHRRIGTRPMLAGASAITFLVGTAEASAPDSATQCRAMAEQHLPGARVIEATVVPAGELAVPGQAAVGDLPTLCRIQGVAEPTDRSRIGFEVWMPLAAWNGRIHMVGNGGYSSSIRYNLMGNLVRRGDVAVATDTGHVGDDLEFGFDNREAIADWGHRAVHESIRAGKALTQTYYGAAPRQSYFSGCSTGGHQGLTAAQRYPGDFDGIIAGAPGANRTNLNFGFLWQFLQNHAPGDNLNPILTRADLQLVSRKALRDCDGLDGVADGIVVDPRRCTVDLADLRCRPGEEAATCLTDRKISALSGMRQGARRADTGETIYPAWPVGSEYVEGQGLAEGWDVYWANPRKPDEPQRIDYFRRWSLNDPEWNWWSFDWSTGVDRIRAAMAPLTDAVNPDLSAFRARGGKLILFIGWQDPVVSAYDTIDYFDRVIDTAGGDVSDFAQLYLVPGMGHCALGGGATNFSTSTRNSMPLVADADHDMSLALERWVEEGVAPRRIVAARYRGSTPASGVELTRPLCPYPAVPVYDGRGDPALASSHQCRPPT</sequence>
<keyword evidence="13" id="KW-1185">Reference proteome</keyword>
<evidence type="ECO:0000313" key="13">
    <source>
        <dbReference type="Proteomes" id="UP000596117"/>
    </source>
</evidence>
<evidence type="ECO:0000313" key="8">
    <source>
        <dbReference type="EMBL" id="QAT15265.1"/>
    </source>
</evidence>
<dbReference type="EMBL" id="UAQM01000030">
    <property type="protein sequence ID" value="SPU46162.1"/>
    <property type="molecule type" value="Genomic_DNA"/>
</dbReference>
<keyword evidence="5 8" id="KW-0378">Hydrolase</keyword>
<name>A0A246KNG1_BREDI</name>
<accession>A0A246KNG1</accession>
<reference evidence="8 12" key="2">
    <citation type="submission" date="2019-01" db="EMBL/GenBank/DDBJ databases">
        <title>Brevundimonas diminuta Genome sequencing and assembly.</title>
        <authorList>
            <person name="Chen H."/>
        </authorList>
    </citation>
    <scope>NUCLEOTIDE SEQUENCE [LARGE SCALE GENOMIC DNA]</scope>
    <source>
        <strain evidence="8">ATCC</strain>
        <strain evidence="12">ATCC(B) 19146</strain>
    </source>
</reference>
<dbReference type="SUPFAM" id="SSF53474">
    <property type="entry name" value="alpha/beta-Hydrolases"/>
    <property type="match status" value="1"/>
</dbReference>
<keyword evidence="4" id="KW-0732">Signal</keyword>
<protein>
    <submittedName>
        <fullName evidence="10">Tannase and feruloyl esterase</fullName>
    </submittedName>
    <submittedName>
        <fullName evidence="8">Tannase/feruloyl esterase family alpha/beta hydrolase</fullName>
    </submittedName>
</protein>
<dbReference type="PANTHER" id="PTHR33938">
    <property type="entry name" value="FERULOYL ESTERASE B-RELATED"/>
    <property type="match status" value="1"/>
</dbReference>
<keyword evidence="3" id="KW-0479">Metal-binding</keyword>
<keyword evidence="7" id="KW-1015">Disulfide bond</keyword>
<evidence type="ECO:0000256" key="6">
    <source>
        <dbReference type="ARBA" id="ARBA00022837"/>
    </source>
</evidence>
<keyword evidence="2" id="KW-0719">Serine esterase</keyword>
<dbReference type="Proteomes" id="UP000596117">
    <property type="component" value="Chromosome"/>
</dbReference>
<keyword evidence="6" id="KW-0106">Calcium</keyword>
<evidence type="ECO:0000256" key="4">
    <source>
        <dbReference type="ARBA" id="ARBA00022729"/>
    </source>
</evidence>
<dbReference type="KEGG" id="bdm:EQG53_13420"/>